<gene>
    <name evidence="2" type="ORF">GL58_23835</name>
</gene>
<dbReference type="PATRIC" id="fig|285.49.peg.4944"/>
<dbReference type="Proteomes" id="UP000037442">
    <property type="component" value="Unassembled WGS sequence"/>
</dbReference>
<evidence type="ECO:0000259" key="1">
    <source>
        <dbReference type="PROSITE" id="PS51186"/>
    </source>
</evidence>
<protein>
    <submittedName>
        <fullName evidence="2">Acetyltransferase</fullName>
    </submittedName>
</protein>
<dbReference type="CDD" id="cd04301">
    <property type="entry name" value="NAT_SF"/>
    <property type="match status" value="1"/>
</dbReference>
<dbReference type="RefSeq" id="WP_053282006.1">
    <property type="nucleotide sequence ID" value="NZ_JNVD01000008.1"/>
</dbReference>
<dbReference type="GO" id="GO:0016747">
    <property type="term" value="F:acyltransferase activity, transferring groups other than amino-acyl groups"/>
    <property type="evidence" value="ECO:0007669"/>
    <property type="project" value="InterPro"/>
</dbReference>
<dbReference type="SUPFAM" id="SSF55729">
    <property type="entry name" value="Acyl-CoA N-acyltransferases (Nat)"/>
    <property type="match status" value="1"/>
</dbReference>
<reference evidence="3" key="1">
    <citation type="submission" date="2014-06" db="EMBL/GenBank/DDBJ databases">
        <title>Draft genome sequence of C. testosteroni WDL7.</title>
        <authorList>
            <person name="Wu Y."/>
            <person name="Seshan H."/>
            <person name="Arumugam K."/>
        </authorList>
    </citation>
    <scope>NUCLEOTIDE SEQUENCE [LARGE SCALE GENOMIC DNA]</scope>
    <source>
        <strain evidence="3">WDL7</strain>
    </source>
</reference>
<dbReference type="AlphaFoldDB" id="A0A0L7N2K3"/>
<sequence>MNIRRFGNGDESALFRVFFSAVHDTASQDYTTEQVDAWAPADIDPELWAGHMRALQPFVVEHEEEIVAYADIQPNGYIDHFFVSGSYARQGIGTLLMKHIQEEAQLLGIAEMTSDVSKTAEPFFVRHGFQVVKRGFPIRRGVTLQNALMCKKLAQLRID</sequence>
<dbReference type="PANTHER" id="PTHR43451:SF1">
    <property type="entry name" value="ACETYLTRANSFERASE"/>
    <property type="match status" value="1"/>
</dbReference>
<dbReference type="InterPro" id="IPR052564">
    <property type="entry name" value="N-acetyltrans/Recomb-assoc"/>
</dbReference>
<keyword evidence="2" id="KW-0808">Transferase</keyword>
<accession>A0A0L7N2K3</accession>
<dbReference type="PANTHER" id="PTHR43451">
    <property type="entry name" value="ACETYLTRANSFERASE (GNAT) FAMILY PROTEIN"/>
    <property type="match status" value="1"/>
</dbReference>
<feature type="domain" description="N-acetyltransferase" evidence="1">
    <location>
        <begin position="1"/>
        <end position="154"/>
    </location>
</feature>
<comment type="caution">
    <text evidence="2">The sequence shown here is derived from an EMBL/GenBank/DDBJ whole genome shotgun (WGS) entry which is preliminary data.</text>
</comment>
<proteinExistence type="predicted"/>
<name>A0A0L7N2K3_COMTE</name>
<dbReference type="InterPro" id="IPR016181">
    <property type="entry name" value="Acyl_CoA_acyltransferase"/>
</dbReference>
<dbReference type="PROSITE" id="PS51186">
    <property type="entry name" value="GNAT"/>
    <property type="match status" value="1"/>
</dbReference>
<dbReference type="Gene3D" id="3.40.630.30">
    <property type="match status" value="1"/>
</dbReference>
<evidence type="ECO:0000313" key="2">
    <source>
        <dbReference type="EMBL" id="KOC28270.1"/>
    </source>
</evidence>
<dbReference type="Pfam" id="PF13673">
    <property type="entry name" value="Acetyltransf_10"/>
    <property type="match status" value="1"/>
</dbReference>
<organism evidence="2 3">
    <name type="scientific">Comamonas testosteroni</name>
    <name type="common">Pseudomonas testosteroni</name>
    <dbReference type="NCBI Taxonomy" id="285"/>
    <lineage>
        <taxon>Bacteria</taxon>
        <taxon>Pseudomonadati</taxon>
        <taxon>Pseudomonadota</taxon>
        <taxon>Betaproteobacteria</taxon>
        <taxon>Burkholderiales</taxon>
        <taxon>Comamonadaceae</taxon>
        <taxon>Comamonas</taxon>
    </lineage>
</organism>
<dbReference type="InterPro" id="IPR000182">
    <property type="entry name" value="GNAT_dom"/>
</dbReference>
<dbReference type="EMBL" id="JNVD01000008">
    <property type="protein sequence ID" value="KOC28270.1"/>
    <property type="molecule type" value="Genomic_DNA"/>
</dbReference>
<evidence type="ECO:0000313" key="3">
    <source>
        <dbReference type="Proteomes" id="UP000037442"/>
    </source>
</evidence>